<proteinExistence type="predicted"/>
<reference evidence="3" key="1">
    <citation type="submission" date="2016-07" db="EMBL/GenBank/DDBJ databases">
        <title>Multiple horizontal gene transfer events from other fungi enriched the ability of initially mycotrophic Trichoderma (Ascomycota) to feed on dead plant biomass.</title>
        <authorList>
            <consortium name="DOE Joint Genome Institute"/>
            <person name="Atanasova L."/>
            <person name="Chenthamara K."/>
            <person name="Zhang J."/>
            <person name="Grujic M."/>
            <person name="Henrissat B."/>
            <person name="Kuo A."/>
            <person name="Aerts A."/>
            <person name="Salamov A."/>
            <person name="Lipzen A."/>
            <person name="Labutti K."/>
            <person name="Barry K."/>
            <person name="Miao Y."/>
            <person name="Rahimi M.J."/>
            <person name="Shen Q."/>
            <person name="Grigoriev I.V."/>
            <person name="Kubicek C.P."/>
            <person name="Druzhinina I.S."/>
        </authorList>
    </citation>
    <scope>NUCLEOTIDE SEQUENCE [LARGE SCALE GENOMIC DNA]</scope>
    <source>
        <strain evidence="3">TUCIM 6016</strain>
    </source>
</reference>
<dbReference type="Proteomes" id="UP000241546">
    <property type="component" value="Unassembled WGS sequence"/>
</dbReference>
<evidence type="ECO:0000313" key="3">
    <source>
        <dbReference type="Proteomes" id="UP000241546"/>
    </source>
</evidence>
<dbReference type="AlphaFoldDB" id="A0A2T4BDP0"/>
<keyword evidence="3" id="KW-1185">Reference proteome</keyword>
<dbReference type="EMBL" id="KZ680211">
    <property type="protein sequence ID" value="PTB67447.1"/>
    <property type="molecule type" value="Genomic_DNA"/>
</dbReference>
<gene>
    <name evidence="2" type="ORF">BBK36DRAFT_1140097</name>
</gene>
<organism evidence="2 3">
    <name type="scientific">Trichoderma citrinoviride</name>
    <dbReference type="NCBI Taxonomy" id="58853"/>
    <lineage>
        <taxon>Eukaryota</taxon>
        <taxon>Fungi</taxon>
        <taxon>Dikarya</taxon>
        <taxon>Ascomycota</taxon>
        <taxon>Pezizomycotina</taxon>
        <taxon>Sordariomycetes</taxon>
        <taxon>Hypocreomycetidae</taxon>
        <taxon>Hypocreales</taxon>
        <taxon>Hypocreaceae</taxon>
        <taxon>Trichoderma</taxon>
    </lineage>
</organism>
<feature type="region of interest" description="Disordered" evidence="1">
    <location>
        <begin position="189"/>
        <end position="223"/>
    </location>
</feature>
<sequence length="223" mass="24709">MLAGGSHVSSPWIAFRRSLSSTLFLMLAGDDGKPLENGEQLSQRLALHYIDWITYHTATAVICGGGMVPNGRLYGIRSYACTVLSLDKIEGLAVISMRALDEILPYAKIRLICMKRVELADHITTTWYPLEPLNNLESFDCDGLEMRSLSAALWLHLLRLLALRARSRLPYGVTVPVLREAALRSLVATGPEGGGEGPEIRNSQANRAQEERPRDQVKRNPDI</sequence>
<feature type="compositionally biased region" description="Basic and acidic residues" evidence="1">
    <location>
        <begin position="208"/>
        <end position="223"/>
    </location>
</feature>
<protein>
    <submittedName>
        <fullName evidence="2">Uncharacterized protein</fullName>
    </submittedName>
</protein>
<evidence type="ECO:0000313" key="2">
    <source>
        <dbReference type="EMBL" id="PTB67447.1"/>
    </source>
</evidence>
<evidence type="ECO:0000256" key="1">
    <source>
        <dbReference type="SAM" id="MobiDB-lite"/>
    </source>
</evidence>
<dbReference type="RefSeq" id="XP_024750767.1">
    <property type="nucleotide sequence ID" value="XM_024893351.1"/>
</dbReference>
<dbReference type="GeneID" id="36601469"/>
<name>A0A2T4BDP0_9HYPO</name>
<accession>A0A2T4BDP0</accession>